<sequence>MLAFYKINGKPFVNIVEAFVKYTITSKLYIWKKIDKPRTATDQKDAPKPVEQVHVPKLSESKLKELTWNLDVKSKENPIMEENSKTGGNSNI</sequence>
<dbReference type="EMBL" id="PCST01000023">
    <property type="protein sequence ID" value="PIP55665.1"/>
    <property type="molecule type" value="Genomic_DNA"/>
</dbReference>
<comment type="caution">
    <text evidence="1">The sequence shown here is derived from an EMBL/GenBank/DDBJ whole genome shotgun (WGS) entry which is preliminary data.</text>
</comment>
<dbReference type="Proteomes" id="UP000229794">
    <property type="component" value="Unassembled WGS sequence"/>
</dbReference>
<dbReference type="AlphaFoldDB" id="A0A2H0BDA8"/>
<protein>
    <submittedName>
        <fullName evidence="1">Uncharacterized protein</fullName>
    </submittedName>
</protein>
<organism evidence="1 2">
    <name type="scientific">Candidatus Zambryskibacteria bacterium CG22_combo_CG10-13_8_21_14_all_42_17</name>
    <dbReference type="NCBI Taxonomy" id="1975118"/>
    <lineage>
        <taxon>Bacteria</taxon>
        <taxon>Candidatus Zambryskiibacteriota</taxon>
    </lineage>
</organism>
<evidence type="ECO:0000313" key="1">
    <source>
        <dbReference type="EMBL" id="PIP55665.1"/>
    </source>
</evidence>
<name>A0A2H0BDA8_9BACT</name>
<reference evidence="1 2" key="1">
    <citation type="submission" date="2017-09" db="EMBL/GenBank/DDBJ databases">
        <title>Depth-based differentiation of microbial function through sediment-hosted aquifers and enrichment of novel symbionts in the deep terrestrial subsurface.</title>
        <authorList>
            <person name="Probst A.J."/>
            <person name="Ladd B."/>
            <person name="Jarett J.K."/>
            <person name="Geller-Mcgrath D.E."/>
            <person name="Sieber C.M."/>
            <person name="Emerson J.B."/>
            <person name="Anantharaman K."/>
            <person name="Thomas B.C."/>
            <person name="Malmstrom R."/>
            <person name="Stieglmeier M."/>
            <person name="Klingl A."/>
            <person name="Woyke T."/>
            <person name="Ryan C.M."/>
            <person name="Banfield J.F."/>
        </authorList>
    </citation>
    <scope>NUCLEOTIDE SEQUENCE [LARGE SCALE GENOMIC DNA]</scope>
    <source>
        <strain evidence="1">CG22_combo_CG10-13_8_21_14_all_42_17</strain>
    </source>
</reference>
<accession>A0A2H0BDA8</accession>
<gene>
    <name evidence="1" type="ORF">COX06_02045</name>
</gene>
<proteinExistence type="predicted"/>
<evidence type="ECO:0000313" key="2">
    <source>
        <dbReference type="Proteomes" id="UP000229794"/>
    </source>
</evidence>